<accession>A0ACB8BC25</accession>
<evidence type="ECO:0000313" key="1">
    <source>
        <dbReference type="EMBL" id="KAH7923034.1"/>
    </source>
</evidence>
<gene>
    <name evidence="1" type="ORF">BV22DRAFT_1106293</name>
</gene>
<sequence>MALPKVWFITGAASGFGRSMTELVLARGDVAVATARRPERLPDPAPKYSTDHLPIVDLDVTKQDQIKSAFAQAKISFGRVDVVYNNAAQSIIGEVECVPDDLARSLFEVNFWAIGKSFGLGGTLLQMSSVLGMKGIPCQAHYSACAELEPEWNIKVVILEPGWFRTKIILETPRVPSHPAYQSPSSHAMQTRREIDTVHDSEEIQDVDKASIVIYNFLRSGCAALRLPLGKDCIHEIEQKIARLTDTVVGGSSL</sequence>
<protein>
    <submittedName>
        <fullName evidence="1">NAD(P)-binding protein</fullName>
    </submittedName>
</protein>
<name>A0ACB8BC25_9AGAM</name>
<comment type="caution">
    <text evidence="1">The sequence shown here is derived from an EMBL/GenBank/DDBJ whole genome shotgun (WGS) entry which is preliminary data.</text>
</comment>
<dbReference type="EMBL" id="MU266464">
    <property type="protein sequence ID" value="KAH7923034.1"/>
    <property type="molecule type" value="Genomic_DNA"/>
</dbReference>
<reference evidence="1" key="1">
    <citation type="journal article" date="2021" name="New Phytol.">
        <title>Evolutionary innovations through gain and loss of genes in the ectomycorrhizal Boletales.</title>
        <authorList>
            <person name="Wu G."/>
            <person name="Miyauchi S."/>
            <person name="Morin E."/>
            <person name="Kuo A."/>
            <person name="Drula E."/>
            <person name="Varga T."/>
            <person name="Kohler A."/>
            <person name="Feng B."/>
            <person name="Cao Y."/>
            <person name="Lipzen A."/>
            <person name="Daum C."/>
            <person name="Hundley H."/>
            <person name="Pangilinan J."/>
            <person name="Johnson J."/>
            <person name="Barry K."/>
            <person name="LaButti K."/>
            <person name="Ng V."/>
            <person name="Ahrendt S."/>
            <person name="Min B."/>
            <person name="Choi I.G."/>
            <person name="Park H."/>
            <person name="Plett J.M."/>
            <person name="Magnuson J."/>
            <person name="Spatafora J.W."/>
            <person name="Nagy L.G."/>
            <person name="Henrissat B."/>
            <person name="Grigoriev I.V."/>
            <person name="Yang Z.L."/>
            <person name="Xu J."/>
            <person name="Martin F.M."/>
        </authorList>
    </citation>
    <scope>NUCLEOTIDE SEQUENCE</scope>
    <source>
        <strain evidence="1">KUC20120723A-06</strain>
    </source>
</reference>
<keyword evidence="2" id="KW-1185">Reference proteome</keyword>
<dbReference type="Proteomes" id="UP000790709">
    <property type="component" value="Unassembled WGS sequence"/>
</dbReference>
<proteinExistence type="predicted"/>
<evidence type="ECO:0000313" key="2">
    <source>
        <dbReference type="Proteomes" id="UP000790709"/>
    </source>
</evidence>
<organism evidence="1 2">
    <name type="scientific">Leucogyrophana mollusca</name>
    <dbReference type="NCBI Taxonomy" id="85980"/>
    <lineage>
        <taxon>Eukaryota</taxon>
        <taxon>Fungi</taxon>
        <taxon>Dikarya</taxon>
        <taxon>Basidiomycota</taxon>
        <taxon>Agaricomycotina</taxon>
        <taxon>Agaricomycetes</taxon>
        <taxon>Agaricomycetidae</taxon>
        <taxon>Boletales</taxon>
        <taxon>Boletales incertae sedis</taxon>
        <taxon>Leucogyrophana</taxon>
    </lineage>
</organism>